<dbReference type="SUPFAM" id="SSF102114">
    <property type="entry name" value="Radical SAM enzymes"/>
    <property type="match status" value="1"/>
</dbReference>
<keyword evidence="4" id="KW-0479">Metal-binding</keyword>
<dbReference type="CDD" id="cd01335">
    <property type="entry name" value="Radical_SAM"/>
    <property type="match status" value="1"/>
</dbReference>
<keyword evidence="2" id="KW-0004">4Fe-4S</keyword>
<evidence type="ECO:0000256" key="5">
    <source>
        <dbReference type="ARBA" id="ARBA00023004"/>
    </source>
</evidence>
<feature type="domain" description="Radical SAM core" evidence="7">
    <location>
        <begin position="22"/>
        <end position="236"/>
    </location>
</feature>
<dbReference type="Proteomes" id="UP000771797">
    <property type="component" value="Unassembled WGS sequence"/>
</dbReference>
<evidence type="ECO:0000313" key="9">
    <source>
        <dbReference type="Proteomes" id="UP000771797"/>
    </source>
</evidence>
<dbReference type="PANTHER" id="PTHR30352:SF13">
    <property type="entry name" value="GLYCYL-RADICAL ENZYME ACTIVATING ENZYME YJJW-RELATED"/>
    <property type="match status" value="1"/>
</dbReference>
<dbReference type="SFLD" id="SFLDS00029">
    <property type="entry name" value="Radical_SAM"/>
    <property type="match status" value="1"/>
</dbReference>
<accession>A0ABQ6YAK2</accession>
<keyword evidence="6" id="KW-0411">Iron-sulfur</keyword>
<evidence type="ECO:0000256" key="2">
    <source>
        <dbReference type="ARBA" id="ARBA00022485"/>
    </source>
</evidence>
<dbReference type="InterPro" id="IPR013785">
    <property type="entry name" value="Aldolase_TIM"/>
</dbReference>
<keyword evidence="9" id="KW-1185">Reference proteome</keyword>
<keyword evidence="3" id="KW-0949">S-adenosyl-L-methionine</keyword>
<reference evidence="8 9" key="1">
    <citation type="submission" date="2012-09" db="EMBL/GenBank/DDBJ databases">
        <title>Genome Sequence of alkane-degrading Bacterium Alcanivorax sp. 6-D-6.</title>
        <authorList>
            <person name="Lai Q."/>
            <person name="Shao Z."/>
        </authorList>
    </citation>
    <scope>NUCLEOTIDE SEQUENCE [LARGE SCALE GENOMIC DNA]</scope>
    <source>
        <strain evidence="8 9">6-D-6</strain>
    </source>
</reference>
<dbReference type="NCBIfam" id="TIGR02495">
    <property type="entry name" value="NrdG2"/>
    <property type="match status" value="1"/>
</dbReference>
<dbReference type="EMBL" id="AQPF01000007">
    <property type="protein sequence ID" value="KAF0806700.1"/>
    <property type="molecule type" value="Genomic_DNA"/>
</dbReference>
<dbReference type="InterPro" id="IPR012840">
    <property type="entry name" value="NrdG2"/>
</dbReference>
<dbReference type="SFLD" id="SFLDG01094">
    <property type="entry name" value="Uncharacterised_Radical_SAM_Su"/>
    <property type="match status" value="1"/>
</dbReference>
<keyword evidence="5" id="KW-0408">Iron</keyword>
<organism evidence="8 9">
    <name type="scientific">Alcanivorax xiamenensis</name>
    <dbReference type="NCBI Taxonomy" id="1177156"/>
    <lineage>
        <taxon>Bacteria</taxon>
        <taxon>Pseudomonadati</taxon>
        <taxon>Pseudomonadota</taxon>
        <taxon>Gammaproteobacteria</taxon>
        <taxon>Oceanospirillales</taxon>
        <taxon>Alcanivoracaceae</taxon>
        <taxon>Alcanivorax</taxon>
    </lineage>
</organism>
<dbReference type="InterPro" id="IPR058240">
    <property type="entry name" value="rSAM_sf"/>
</dbReference>
<dbReference type="InterPro" id="IPR034457">
    <property type="entry name" value="Organic_radical-activating"/>
</dbReference>
<comment type="caution">
    <text evidence="8">The sequence shown here is derived from an EMBL/GenBank/DDBJ whole genome shotgun (WGS) entry which is preliminary data.</text>
</comment>
<dbReference type="PROSITE" id="PS51918">
    <property type="entry name" value="RADICAL_SAM"/>
    <property type="match status" value="1"/>
</dbReference>
<evidence type="ECO:0000259" key="7">
    <source>
        <dbReference type="PROSITE" id="PS51918"/>
    </source>
</evidence>
<dbReference type="Gene3D" id="3.20.20.70">
    <property type="entry name" value="Aldolase class I"/>
    <property type="match status" value="1"/>
</dbReference>
<evidence type="ECO:0000256" key="1">
    <source>
        <dbReference type="ARBA" id="ARBA00001966"/>
    </source>
</evidence>
<name>A0ABQ6YAK2_9GAMM</name>
<sequence length="236" mass="26546">MADIGPGPALPVAGLTPLTTLDYPGYLACVVFVQGCPLRCGYCHNPHMIPPRRGHVREWLEVESFLDTRRGLLEAVVFSGGEPPRHPHLPLAVRRARERGFGIGLHTAGSYPRRLATLIPELDWVGLDVKGDANQIDRITGRSRQWRQQCDSLDQLLAADLALECRTTVHWRDFDEDALERLARWLAAKGVRHYALQWARPQQCLSPSYQQPSPIANPLPDLADRLRPLFETLSVR</sequence>
<evidence type="ECO:0000256" key="3">
    <source>
        <dbReference type="ARBA" id="ARBA00022691"/>
    </source>
</evidence>
<evidence type="ECO:0000256" key="4">
    <source>
        <dbReference type="ARBA" id="ARBA00022723"/>
    </source>
</evidence>
<dbReference type="RefSeq" id="WP_159660305.1">
    <property type="nucleotide sequence ID" value="NZ_AQPF01000007.1"/>
</dbReference>
<gene>
    <name evidence="8" type="ORF">A6D6_01375</name>
</gene>
<dbReference type="Pfam" id="PF04055">
    <property type="entry name" value="Radical_SAM"/>
    <property type="match status" value="1"/>
</dbReference>
<proteinExistence type="predicted"/>
<evidence type="ECO:0000313" key="8">
    <source>
        <dbReference type="EMBL" id="KAF0806700.1"/>
    </source>
</evidence>
<dbReference type="InterPro" id="IPR007197">
    <property type="entry name" value="rSAM"/>
</dbReference>
<comment type="cofactor">
    <cofactor evidence="1">
        <name>[4Fe-4S] cluster</name>
        <dbReference type="ChEBI" id="CHEBI:49883"/>
    </cofactor>
</comment>
<evidence type="ECO:0000256" key="6">
    <source>
        <dbReference type="ARBA" id="ARBA00023014"/>
    </source>
</evidence>
<dbReference type="PANTHER" id="PTHR30352">
    <property type="entry name" value="PYRUVATE FORMATE-LYASE-ACTIVATING ENZYME"/>
    <property type="match status" value="1"/>
</dbReference>
<protein>
    <submittedName>
        <fullName evidence="8">Anaerobic ribonucleoside-triphosphate reductase activating protein</fullName>
    </submittedName>
</protein>